<keyword evidence="1" id="KW-0472">Membrane</keyword>
<keyword evidence="1" id="KW-0812">Transmembrane</keyword>
<proteinExistence type="predicted"/>
<keyword evidence="1" id="KW-1133">Transmembrane helix</keyword>
<evidence type="ECO:0000256" key="1">
    <source>
        <dbReference type="SAM" id="Phobius"/>
    </source>
</evidence>
<dbReference type="EMBL" id="GGEC01073556">
    <property type="protein sequence ID" value="MBX54040.1"/>
    <property type="molecule type" value="Transcribed_RNA"/>
</dbReference>
<reference evidence="2" key="1">
    <citation type="submission" date="2018-02" db="EMBL/GenBank/DDBJ databases">
        <title>Rhizophora mucronata_Transcriptome.</title>
        <authorList>
            <person name="Meera S.P."/>
            <person name="Sreeshan A."/>
            <person name="Augustine A."/>
        </authorList>
    </citation>
    <scope>NUCLEOTIDE SEQUENCE</scope>
    <source>
        <tissue evidence="2">Leaf</tissue>
    </source>
</reference>
<protein>
    <submittedName>
        <fullName evidence="2">Uncharacterized protein</fullName>
    </submittedName>
</protein>
<accession>A0A2P2PH22</accession>
<evidence type="ECO:0000313" key="2">
    <source>
        <dbReference type="EMBL" id="MBX54040.1"/>
    </source>
</evidence>
<organism evidence="2">
    <name type="scientific">Rhizophora mucronata</name>
    <name type="common">Asiatic mangrove</name>
    <dbReference type="NCBI Taxonomy" id="61149"/>
    <lineage>
        <taxon>Eukaryota</taxon>
        <taxon>Viridiplantae</taxon>
        <taxon>Streptophyta</taxon>
        <taxon>Embryophyta</taxon>
        <taxon>Tracheophyta</taxon>
        <taxon>Spermatophyta</taxon>
        <taxon>Magnoliopsida</taxon>
        <taxon>eudicotyledons</taxon>
        <taxon>Gunneridae</taxon>
        <taxon>Pentapetalae</taxon>
        <taxon>rosids</taxon>
        <taxon>fabids</taxon>
        <taxon>Malpighiales</taxon>
        <taxon>Rhizophoraceae</taxon>
        <taxon>Rhizophora</taxon>
    </lineage>
</organism>
<sequence>MLFSHYFITCTYLFILVKFWSIGVLVSFLFLAGFLFLCRLKLPRLPNNVF</sequence>
<dbReference type="AlphaFoldDB" id="A0A2P2PH22"/>
<feature type="transmembrane region" description="Helical" evidence="1">
    <location>
        <begin position="12"/>
        <end position="37"/>
    </location>
</feature>
<name>A0A2P2PH22_RHIMU</name>